<dbReference type="OrthoDB" id="1907176at2759"/>
<dbReference type="STRING" id="2094558.A0A314YDB0"/>
<feature type="compositionally biased region" description="Basic residues" evidence="1">
    <location>
        <begin position="14"/>
        <end position="37"/>
    </location>
</feature>
<organism evidence="2 3">
    <name type="scientific">Prunus yedoensis var. nudiflora</name>
    <dbReference type="NCBI Taxonomy" id="2094558"/>
    <lineage>
        <taxon>Eukaryota</taxon>
        <taxon>Viridiplantae</taxon>
        <taxon>Streptophyta</taxon>
        <taxon>Embryophyta</taxon>
        <taxon>Tracheophyta</taxon>
        <taxon>Spermatophyta</taxon>
        <taxon>Magnoliopsida</taxon>
        <taxon>eudicotyledons</taxon>
        <taxon>Gunneridae</taxon>
        <taxon>Pentapetalae</taxon>
        <taxon>rosids</taxon>
        <taxon>fabids</taxon>
        <taxon>Rosales</taxon>
        <taxon>Rosaceae</taxon>
        <taxon>Amygdaloideae</taxon>
        <taxon>Amygdaleae</taxon>
        <taxon>Prunus</taxon>
    </lineage>
</organism>
<evidence type="ECO:0000313" key="3">
    <source>
        <dbReference type="Proteomes" id="UP000250321"/>
    </source>
</evidence>
<accession>A0A314YDB0</accession>
<gene>
    <name evidence="2" type="ORF">Pyn_26797</name>
</gene>
<comment type="caution">
    <text evidence="2">The sequence shown here is derived from an EMBL/GenBank/DDBJ whole genome shotgun (WGS) entry which is preliminary data.</text>
</comment>
<evidence type="ECO:0000313" key="2">
    <source>
        <dbReference type="EMBL" id="PQQ06445.1"/>
    </source>
</evidence>
<evidence type="ECO:0000256" key="1">
    <source>
        <dbReference type="SAM" id="MobiDB-lite"/>
    </source>
</evidence>
<feature type="compositionally biased region" description="Basic and acidic residues" evidence="1">
    <location>
        <begin position="54"/>
        <end position="69"/>
    </location>
</feature>
<dbReference type="EMBL" id="PJQY01000958">
    <property type="protein sequence ID" value="PQQ06445.1"/>
    <property type="molecule type" value="Genomic_DNA"/>
</dbReference>
<dbReference type="PANTHER" id="PTHR33924">
    <property type="entry name" value="CATION-TRANSPORTING ATPASE"/>
    <property type="match status" value="1"/>
</dbReference>
<reference evidence="2 3" key="1">
    <citation type="submission" date="2018-02" db="EMBL/GenBank/DDBJ databases">
        <title>Draft genome of wild Prunus yedoensis var. nudiflora.</title>
        <authorList>
            <person name="Baek S."/>
            <person name="Kim J.-H."/>
            <person name="Choi K."/>
            <person name="Kim G.-B."/>
            <person name="Cho A."/>
            <person name="Jang H."/>
            <person name="Shin C.-H."/>
            <person name="Yu H.-J."/>
            <person name="Mun J.-H."/>
        </authorList>
    </citation>
    <scope>NUCLEOTIDE SEQUENCE [LARGE SCALE GENOMIC DNA]</scope>
    <source>
        <strain evidence="3">cv. Jeju island</strain>
        <tissue evidence="2">Leaf</tissue>
    </source>
</reference>
<dbReference type="Proteomes" id="UP000250321">
    <property type="component" value="Unassembled WGS sequence"/>
</dbReference>
<feature type="region of interest" description="Disordered" evidence="1">
    <location>
        <begin position="199"/>
        <end position="231"/>
    </location>
</feature>
<sequence>MQMEFGRIYGPKSGKVRRNGKAKQTKRKRKRKSHTKGGRGAALKGGRKTTSCYSKEKVMEEKRSSRENEEPFSLKLSQFNIIDSMTEFDKTVRENFDNISFILIEQTFPDCKKGVDNSLFLANRRSGFSRVSVEYSIELTDFVFCFSATDSKPKSGDGYGNSVDSENGDSKFAKQVSLGVENIAREKCKTKVGAECNPEALSSPKGTQDSEFSPTYTATDESSNDNSDSVTLTMSNDIAEKSSDTGDNASSVMGVADALMDNCASIVSNSKCSGLCKNDCCDGGEKCQYEKAGQTSDVAQSIPLYEGLVTVVRGNDEKDLDDGNLASNKHGYTNSSRLPGSHGCSKSHEFEKLERCTTLKGDGVADLNIGDDFLKCCSCSFCLKAAHILSDLQYQDIKGRISALKKSQKEANIFVEKSFRGKEIDTKGWPHPNKTSKLEYDLSSQWRSLFLHVEDMLVHESNHLQDSYVTLKDLRDNCKTELEMTSGMPSEKQ</sequence>
<proteinExistence type="predicted"/>
<feature type="compositionally biased region" description="Polar residues" evidence="1">
    <location>
        <begin position="204"/>
        <end position="231"/>
    </location>
</feature>
<dbReference type="AlphaFoldDB" id="A0A314YDB0"/>
<keyword evidence="3" id="KW-1185">Reference proteome</keyword>
<protein>
    <submittedName>
        <fullName evidence="2">Uncharacterized protein</fullName>
    </submittedName>
</protein>
<dbReference type="PANTHER" id="PTHR33924:SF1">
    <property type="entry name" value="DNA-DIRECTED RNA POLYMERASE SUBUNIT BETA"/>
    <property type="match status" value="1"/>
</dbReference>
<name>A0A314YDB0_PRUYE</name>
<feature type="region of interest" description="Disordered" evidence="1">
    <location>
        <begin position="1"/>
        <end position="69"/>
    </location>
</feature>